<reference evidence="1" key="2">
    <citation type="journal article" date="2015" name="Fish Shellfish Immunol.">
        <title>Early steps in the European eel (Anguilla anguilla)-Vibrio vulnificus interaction in the gills: Role of the RtxA13 toxin.</title>
        <authorList>
            <person name="Callol A."/>
            <person name="Pajuelo D."/>
            <person name="Ebbesson L."/>
            <person name="Teles M."/>
            <person name="MacKenzie S."/>
            <person name="Amaro C."/>
        </authorList>
    </citation>
    <scope>NUCLEOTIDE SEQUENCE</scope>
</reference>
<accession>A0A0E9VKS9</accession>
<dbReference type="AlphaFoldDB" id="A0A0E9VKS9"/>
<dbReference type="EMBL" id="GBXM01029941">
    <property type="protein sequence ID" value="JAH78636.1"/>
    <property type="molecule type" value="Transcribed_RNA"/>
</dbReference>
<name>A0A0E9VKS9_ANGAN</name>
<sequence>MWKPRQYYNRRGLDKL</sequence>
<organism evidence="1">
    <name type="scientific">Anguilla anguilla</name>
    <name type="common">European freshwater eel</name>
    <name type="synonym">Muraena anguilla</name>
    <dbReference type="NCBI Taxonomy" id="7936"/>
    <lineage>
        <taxon>Eukaryota</taxon>
        <taxon>Metazoa</taxon>
        <taxon>Chordata</taxon>
        <taxon>Craniata</taxon>
        <taxon>Vertebrata</taxon>
        <taxon>Euteleostomi</taxon>
        <taxon>Actinopterygii</taxon>
        <taxon>Neopterygii</taxon>
        <taxon>Teleostei</taxon>
        <taxon>Anguilliformes</taxon>
        <taxon>Anguillidae</taxon>
        <taxon>Anguilla</taxon>
    </lineage>
</organism>
<protein>
    <submittedName>
        <fullName evidence="1">Uncharacterized protein</fullName>
    </submittedName>
</protein>
<evidence type="ECO:0000313" key="1">
    <source>
        <dbReference type="EMBL" id="JAH78636.1"/>
    </source>
</evidence>
<reference evidence="1" key="1">
    <citation type="submission" date="2014-11" db="EMBL/GenBank/DDBJ databases">
        <authorList>
            <person name="Amaro Gonzalez C."/>
        </authorList>
    </citation>
    <scope>NUCLEOTIDE SEQUENCE</scope>
</reference>
<proteinExistence type="predicted"/>